<proteinExistence type="predicted"/>
<dbReference type="AlphaFoldDB" id="A0A1F7RMI7"/>
<dbReference type="Proteomes" id="UP000179266">
    <property type="component" value="Unassembled WGS sequence"/>
</dbReference>
<reference evidence="1 2" key="1">
    <citation type="journal article" date="2016" name="Nat. Commun.">
        <title>Thousands of microbial genomes shed light on interconnected biogeochemical processes in an aquifer system.</title>
        <authorList>
            <person name="Anantharaman K."/>
            <person name="Brown C.T."/>
            <person name="Hug L.A."/>
            <person name="Sharon I."/>
            <person name="Castelle C.J."/>
            <person name="Probst A.J."/>
            <person name="Thomas B.C."/>
            <person name="Singh A."/>
            <person name="Wilkins M.J."/>
            <person name="Karaoz U."/>
            <person name="Brodie E.L."/>
            <person name="Williams K.H."/>
            <person name="Hubbard S.S."/>
            <person name="Banfield J.F."/>
        </authorList>
    </citation>
    <scope>NUCLEOTIDE SEQUENCE [LARGE SCALE GENOMIC DNA]</scope>
</reference>
<dbReference type="EMBL" id="MGDD01000308">
    <property type="protein sequence ID" value="OGL42733.1"/>
    <property type="molecule type" value="Genomic_DNA"/>
</dbReference>
<sequence length="191" mass="22204">MFLLEAGNSRWNRFPARGKTFCSPIYPTGLFPTAISRPDGTIIVNKNFTRLMYLLKRKGLDMWDGLMHGLGDDDPVDTPLDSNWASIYAARARGASGHDHWVPDLGYVYHSILYAIAIHEIRGYFRIERERVVFDSDELHAHGERGDRTLYVNLAALLWFFYEEDILQKYSDWLHFSDFFDKVIKNEIPIN</sequence>
<comment type="caution">
    <text evidence="1">The sequence shown here is derived from an EMBL/GenBank/DDBJ whole genome shotgun (WGS) entry which is preliminary data.</text>
</comment>
<accession>A0A1F7RMI7</accession>
<organism evidence="1 2">
    <name type="scientific">Candidatus Schekmanbacteria bacterium RBG_13_48_7</name>
    <dbReference type="NCBI Taxonomy" id="1817878"/>
    <lineage>
        <taxon>Bacteria</taxon>
        <taxon>Candidatus Schekmaniibacteriota</taxon>
    </lineage>
</organism>
<name>A0A1F7RMI7_9BACT</name>
<gene>
    <name evidence="1" type="ORF">A2161_15270</name>
</gene>
<evidence type="ECO:0000313" key="2">
    <source>
        <dbReference type="Proteomes" id="UP000179266"/>
    </source>
</evidence>
<evidence type="ECO:0000313" key="1">
    <source>
        <dbReference type="EMBL" id="OGL42733.1"/>
    </source>
</evidence>
<protein>
    <submittedName>
        <fullName evidence="1">Uncharacterized protein</fullName>
    </submittedName>
</protein>